<evidence type="ECO:0000313" key="1">
    <source>
        <dbReference type="EMBL" id="KAF7287191.1"/>
    </source>
</evidence>
<organism evidence="1 2">
    <name type="scientific">Rhynchophorus ferrugineus</name>
    <name type="common">Red palm weevil</name>
    <name type="synonym">Curculio ferrugineus</name>
    <dbReference type="NCBI Taxonomy" id="354439"/>
    <lineage>
        <taxon>Eukaryota</taxon>
        <taxon>Metazoa</taxon>
        <taxon>Ecdysozoa</taxon>
        <taxon>Arthropoda</taxon>
        <taxon>Hexapoda</taxon>
        <taxon>Insecta</taxon>
        <taxon>Pterygota</taxon>
        <taxon>Neoptera</taxon>
        <taxon>Endopterygota</taxon>
        <taxon>Coleoptera</taxon>
        <taxon>Polyphaga</taxon>
        <taxon>Cucujiformia</taxon>
        <taxon>Curculionidae</taxon>
        <taxon>Dryophthorinae</taxon>
        <taxon>Rhynchophorus</taxon>
    </lineage>
</organism>
<evidence type="ECO:0000313" key="2">
    <source>
        <dbReference type="Proteomes" id="UP000625711"/>
    </source>
</evidence>
<keyword evidence="2" id="KW-1185">Reference proteome</keyword>
<name>A0A834MLM2_RHYFE</name>
<proteinExistence type="predicted"/>
<comment type="caution">
    <text evidence="1">The sequence shown here is derived from an EMBL/GenBank/DDBJ whole genome shotgun (WGS) entry which is preliminary data.</text>
</comment>
<dbReference type="EMBL" id="JAACXV010000016">
    <property type="protein sequence ID" value="KAF7287191.1"/>
    <property type="molecule type" value="Genomic_DNA"/>
</dbReference>
<reference evidence="1" key="1">
    <citation type="submission" date="2020-08" db="EMBL/GenBank/DDBJ databases">
        <title>Genome sequencing and assembly of the red palm weevil Rhynchophorus ferrugineus.</title>
        <authorList>
            <person name="Dias G.B."/>
            <person name="Bergman C.M."/>
            <person name="Manee M."/>
        </authorList>
    </citation>
    <scope>NUCLEOTIDE SEQUENCE</scope>
    <source>
        <strain evidence="1">AA-2017</strain>
        <tissue evidence="1">Whole larva</tissue>
    </source>
</reference>
<accession>A0A834MLM2</accession>
<dbReference type="AlphaFoldDB" id="A0A834MLM2"/>
<dbReference type="Proteomes" id="UP000625711">
    <property type="component" value="Unassembled WGS sequence"/>
</dbReference>
<gene>
    <name evidence="1" type="ORF">GWI33_002555</name>
</gene>
<protein>
    <recommendedName>
        <fullName evidence="3">RIIa domain-containing protein</fullName>
    </recommendedName>
</protein>
<dbReference type="OrthoDB" id="10249338at2759"/>
<dbReference type="CDD" id="cd22971">
    <property type="entry name" value="DD_RIIAD1"/>
    <property type="match status" value="1"/>
</dbReference>
<dbReference type="InterPro" id="IPR059162">
    <property type="entry name" value="RIIAD1"/>
</dbReference>
<evidence type="ECO:0008006" key="3">
    <source>
        <dbReference type="Google" id="ProtNLM"/>
    </source>
</evidence>
<sequence length="215" mass="25152">MANDTKNIIDPFDFNSTDAPKGMEIYNMEYLTRDQQNSLNHHKAETIRENNKYLFEHPEIQAILQIIIRKLLIERPSHDIEMFISKYFLENYEEIENKVDTHIKSLPVRPKPKLSKSGIKEEKHVVLDETRYDLYSETSRESIADEPSVKSICKELLDKIIEDVMDEETRTRLSDVAEAIEESVSKKSSDDDDDVYLDLGLDFDIDFTAYHDEDD</sequence>